<dbReference type="SMR" id="A0A1S4DAE3"/>
<gene>
    <name evidence="3" type="primary">LOC107827718</name>
</gene>
<dbReference type="Gene3D" id="2.40.70.10">
    <property type="entry name" value="Acid Proteases"/>
    <property type="match status" value="1"/>
</dbReference>
<comment type="similarity">
    <text evidence="1">Belongs to the peptidase A1 family.</text>
</comment>
<dbReference type="PaxDb" id="4097-A0A1S4DAE3"/>
<dbReference type="InterPro" id="IPR021109">
    <property type="entry name" value="Peptidase_aspartic_dom_sf"/>
</dbReference>
<dbReference type="RefSeq" id="XP_016510387.1">
    <property type="nucleotide sequence ID" value="XM_016654901.1"/>
</dbReference>
<organism evidence="2 3">
    <name type="scientific">Nicotiana tabacum</name>
    <name type="common">Common tobacco</name>
    <dbReference type="NCBI Taxonomy" id="4097"/>
    <lineage>
        <taxon>Eukaryota</taxon>
        <taxon>Viridiplantae</taxon>
        <taxon>Streptophyta</taxon>
        <taxon>Embryophyta</taxon>
        <taxon>Tracheophyta</taxon>
        <taxon>Spermatophyta</taxon>
        <taxon>Magnoliopsida</taxon>
        <taxon>eudicotyledons</taxon>
        <taxon>Gunneridae</taxon>
        <taxon>Pentapetalae</taxon>
        <taxon>asterids</taxon>
        <taxon>lamiids</taxon>
        <taxon>Solanales</taxon>
        <taxon>Solanaceae</taxon>
        <taxon>Nicotianoideae</taxon>
        <taxon>Nicotianeae</taxon>
        <taxon>Nicotiana</taxon>
    </lineage>
</organism>
<dbReference type="GO" id="GO:0004190">
    <property type="term" value="F:aspartic-type endopeptidase activity"/>
    <property type="evidence" value="ECO:0007669"/>
    <property type="project" value="InterPro"/>
</dbReference>
<dbReference type="AlphaFoldDB" id="A0A1S4DAE3"/>
<sequence>MGGIFMDTGTTFTYFPHDFYVIFRYIFRGEVQDIPMVENSIGPFDTCDKEDPIGRDLYFSAVKLYFGSVNSSTMLFLVQERVVVNYRGLYCLAFIGWNRDQSVLGMYQLQGVGLTFDTSENTLSFDIDACD</sequence>
<reference evidence="3" key="2">
    <citation type="submission" date="2025-08" db="UniProtKB">
        <authorList>
            <consortium name="RefSeq"/>
        </authorList>
    </citation>
    <scope>IDENTIFICATION</scope>
</reference>
<dbReference type="KEGG" id="nta:107827718"/>
<name>A0A1S4DAE3_TOBAC</name>
<dbReference type="PANTHER" id="PTHR13683:SF891">
    <property type="entry name" value="PROTEIN ASPARTIC PROTEASE IN GUARD CELL 2-LIKE"/>
    <property type="match status" value="1"/>
</dbReference>
<protein>
    <submittedName>
        <fullName evidence="3">Aspartic proteinase nepenthesin-1-like</fullName>
    </submittedName>
</protein>
<dbReference type="GeneID" id="107827718"/>
<accession>A0A1S4DAE3</accession>
<reference evidence="2" key="1">
    <citation type="journal article" date="2014" name="Nat. Commun.">
        <title>The tobacco genome sequence and its comparison with those of tomato and potato.</title>
        <authorList>
            <person name="Sierro N."/>
            <person name="Battey J.N."/>
            <person name="Ouadi S."/>
            <person name="Bakaher N."/>
            <person name="Bovet L."/>
            <person name="Willig A."/>
            <person name="Goepfert S."/>
            <person name="Peitsch M.C."/>
            <person name="Ivanov N.V."/>
        </authorList>
    </citation>
    <scope>NUCLEOTIDE SEQUENCE [LARGE SCALE GENOMIC DNA]</scope>
</reference>
<dbReference type="PROSITE" id="PS51767">
    <property type="entry name" value="PEPTIDASE_A1"/>
    <property type="match status" value="1"/>
</dbReference>
<dbReference type="PANTHER" id="PTHR13683">
    <property type="entry name" value="ASPARTYL PROTEASES"/>
    <property type="match status" value="1"/>
</dbReference>
<dbReference type="SUPFAM" id="SSF50630">
    <property type="entry name" value="Acid proteases"/>
    <property type="match status" value="1"/>
</dbReference>
<dbReference type="InterPro" id="IPR032799">
    <property type="entry name" value="TAXi_C"/>
</dbReference>
<dbReference type="OMA" id="DQSVLGM"/>
<dbReference type="Pfam" id="PF14541">
    <property type="entry name" value="TAXi_C"/>
    <property type="match status" value="1"/>
</dbReference>
<keyword evidence="2" id="KW-1185">Reference proteome</keyword>
<dbReference type="InterPro" id="IPR033121">
    <property type="entry name" value="PEPTIDASE_A1"/>
</dbReference>
<dbReference type="InterPro" id="IPR001461">
    <property type="entry name" value="Aspartic_peptidase_A1"/>
</dbReference>
<evidence type="ECO:0000313" key="3">
    <source>
        <dbReference type="RefSeq" id="XP_016510387.1"/>
    </source>
</evidence>
<evidence type="ECO:0000313" key="2">
    <source>
        <dbReference type="Proteomes" id="UP000790787"/>
    </source>
</evidence>
<proteinExistence type="inferred from homology"/>
<dbReference type="GO" id="GO:0006508">
    <property type="term" value="P:proteolysis"/>
    <property type="evidence" value="ECO:0007669"/>
    <property type="project" value="InterPro"/>
</dbReference>
<dbReference type="Proteomes" id="UP000790787">
    <property type="component" value="Chromosome 18"/>
</dbReference>
<evidence type="ECO:0000256" key="1">
    <source>
        <dbReference type="ARBA" id="ARBA00007447"/>
    </source>
</evidence>
<dbReference type="OrthoDB" id="851873at2759"/>